<organism evidence="1 2">
    <name type="scientific">Bradyrhizobium erythrophlei</name>
    <dbReference type="NCBI Taxonomy" id="1437360"/>
    <lineage>
        <taxon>Bacteria</taxon>
        <taxon>Pseudomonadati</taxon>
        <taxon>Pseudomonadota</taxon>
        <taxon>Alphaproteobacteria</taxon>
        <taxon>Hyphomicrobiales</taxon>
        <taxon>Nitrobacteraceae</taxon>
        <taxon>Bradyrhizobium</taxon>
    </lineage>
</organism>
<dbReference type="RefSeq" id="WP_079604388.1">
    <property type="nucleotide sequence ID" value="NZ_LT670817.1"/>
</dbReference>
<dbReference type="Proteomes" id="UP000189796">
    <property type="component" value="Chromosome I"/>
</dbReference>
<protein>
    <submittedName>
        <fullName evidence="1">Uncharacterized protein</fullName>
    </submittedName>
</protein>
<dbReference type="AlphaFoldDB" id="A0A1M5VB22"/>
<evidence type="ECO:0000313" key="2">
    <source>
        <dbReference type="Proteomes" id="UP000189796"/>
    </source>
</evidence>
<accession>A0A1M5VB22</accession>
<dbReference type="OrthoDB" id="8245175at2"/>
<evidence type="ECO:0000313" key="1">
    <source>
        <dbReference type="EMBL" id="SHH72396.1"/>
    </source>
</evidence>
<gene>
    <name evidence="1" type="ORF">SAMN05443248_5869</name>
</gene>
<name>A0A1M5VB22_9BRAD</name>
<sequence>MAKFRCRTCGKEGTFVYDPERCTCPICHSIDVQFAIGIEELPDDDPLIEAMKRRAEQDGEKNDD</sequence>
<proteinExistence type="predicted"/>
<dbReference type="EMBL" id="LT670817">
    <property type="protein sequence ID" value="SHH72396.1"/>
    <property type="molecule type" value="Genomic_DNA"/>
</dbReference>
<reference evidence="1 2" key="1">
    <citation type="submission" date="2016-11" db="EMBL/GenBank/DDBJ databases">
        <authorList>
            <person name="Jaros S."/>
            <person name="Januszkiewicz K."/>
            <person name="Wedrychowicz H."/>
        </authorList>
    </citation>
    <scope>NUCLEOTIDE SEQUENCE [LARGE SCALE GENOMIC DNA]</scope>
    <source>
        <strain evidence="1 2">GAS138</strain>
    </source>
</reference>